<keyword evidence="1" id="KW-0732">Signal</keyword>
<feature type="signal peptide" evidence="1">
    <location>
        <begin position="1"/>
        <end position="19"/>
    </location>
</feature>
<sequence>MRCLLLPAVGVVLAGAAMAQTPDDGFFARRGDVAISAGVFGAGGGGISHVGARYWASDRVALGAEVGEATLDVGDSEADTQRFPSYMTATLTQSPSLWAERHIDTPLRPVSLLAGLRAYGGLQSRDASRYLMAYDCSGDPCRLVGFSTSAREEAVTGGLSALLGYELRVYGGLTLGVMSEVGVARTSARLVERWEDRDPERSERATWHTVRDARILVSVYL</sequence>
<dbReference type="Proteomes" id="UP000216339">
    <property type="component" value="Unassembled WGS sequence"/>
</dbReference>
<feature type="chain" id="PRO_5012673334" description="Outer membrane protein beta-barrel domain-containing protein" evidence="1">
    <location>
        <begin position="20"/>
        <end position="221"/>
    </location>
</feature>
<name>A0A271J412_9BACT</name>
<proteinExistence type="predicted"/>
<evidence type="ECO:0008006" key="4">
    <source>
        <dbReference type="Google" id="ProtNLM"/>
    </source>
</evidence>
<keyword evidence="3" id="KW-1185">Reference proteome</keyword>
<comment type="caution">
    <text evidence="2">The sequence shown here is derived from an EMBL/GenBank/DDBJ whole genome shotgun (WGS) entry which is preliminary data.</text>
</comment>
<evidence type="ECO:0000313" key="3">
    <source>
        <dbReference type="Proteomes" id="UP000216339"/>
    </source>
</evidence>
<organism evidence="2 3">
    <name type="scientific">Rubrivirga marina</name>
    <dbReference type="NCBI Taxonomy" id="1196024"/>
    <lineage>
        <taxon>Bacteria</taxon>
        <taxon>Pseudomonadati</taxon>
        <taxon>Rhodothermota</taxon>
        <taxon>Rhodothermia</taxon>
        <taxon>Rhodothermales</taxon>
        <taxon>Rubricoccaceae</taxon>
        <taxon>Rubrivirga</taxon>
    </lineage>
</organism>
<accession>A0A271J412</accession>
<gene>
    <name evidence="2" type="ORF">BSZ37_15165</name>
</gene>
<dbReference type="EMBL" id="MQWD01000001">
    <property type="protein sequence ID" value="PAP77685.1"/>
    <property type="molecule type" value="Genomic_DNA"/>
</dbReference>
<evidence type="ECO:0000256" key="1">
    <source>
        <dbReference type="SAM" id="SignalP"/>
    </source>
</evidence>
<reference evidence="2 3" key="1">
    <citation type="submission" date="2016-11" db="EMBL/GenBank/DDBJ databases">
        <title>Study of marine rhodopsin-containing bacteria.</title>
        <authorList>
            <person name="Yoshizawa S."/>
            <person name="Kumagai Y."/>
            <person name="Kogure K."/>
        </authorList>
    </citation>
    <scope>NUCLEOTIDE SEQUENCE [LARGE SCALE GENOMIC DNA]</scope>
    <source>
        <strain evidence="2 3">SAORIC-28</strain>
    </source>
</reference>
<dbReference type="AlphaFoldDB" id="A0A271J412"/>
<protein>
    <recommendedName>
        <fullName evidence="4">Outer membrane protein beta-barrel domain-containing protein</fullName>
    </recommendedName>
</protein>
<dbReference type="RefSeq" id="WP_095511353.1">
    <property type="nucleotide sequence ID" value="NZ_MQWD01000001.1"/>
</dbReference>
<evidence type="ECO:0000313" key="2">
    <source>
        <dbReference type="EMBL" id="PAP77685.1"/>
    </source>
</evidence>